<gene>
    <name evidence="5" type="ORF">YM304_03120</name>
</gene>
<dbReference type="PANTHER" id="PTHR33164:SF43">
    <property type="entry name" value="HTH-TYPE TRANSCRIPTIONAL REPRESSOR YETL"/>
    <property type="match status" value="1"/>
</dbReference>
<dbReference type="RefSeq" id="WP_015439874.1">
    <property type="nucleotide sequence ID" value="NC_020520.1"/>
</dbReference>
<dbReference type="SUPFAM" id="SSF46785">
    <property type="entry name" value="Winged helix' DNA-binding domain"/>
    <property type="match status" value="1"/>
</dbReference>
<feature type="domain" description="HTH marR-type" evidence="4">
    <location>
        <begin position="33"/>
        <end position="166"/>
    </location>
</feature>
<dbReference type="SMART" id="SM00347">
    <property type="entry name" value="HTH_MARR"/>
    <property type="match status" value="1"/>
</dbReference>
<organism evidence="5 6">
    <name type="scientific">Ilumatobacter coccineus (strain NBRC 103263 / KCTC 29153 / YM16-304)</name>
    <dbReference type="NCBI Taxonomy" id="1313172"/>
    <lineage>
        <taxon>Bacteria</taxon>
        <taxon>Bacillati</taxon>
        <taxon>Actinomycetota</taxon>
        <taxon>Acidimicrobiia</taxon>
        <taxon>Acidimicrobiales</taxon>
        <taxon>Ilumatobacteraceae</taxon>
        <taxon>Ilumatobacter</taxon>
    </lineage>
</organism>
<dbReference type="InterPro" id="IPR036390">
    <property type="entry name" value="WH_DNA-bd_sf"/>
</dbReference>
<dbReference type="Pfam" id="PF01047">
    <property type="entry name" value="MarR"/>
    <property type="match status" value="1"/>
</dbReference>
<dbReference type="Gene3D" id="1.10.10.10">
    <property type="entry name" value="Winged helix-like DNA-binding domain superfamily/Winged helix DNA-binding domain"/>
    <property type="match status" value="1"/>
</dbReference>
<dbReference type="KEGG" id="aym:YM304_03120"/>
<dbReference type="OrthoDB" id="4404499at2"/>
<dbReference type="InterPro" id="IPR000835">
    <property type="entry name" value="HTH_MarR-typ"/>
</dbReference>
<dbReference type="PROSITE" id="PS50995">
    <property type="entry name" value="HTH_MARR_2"/>
    <property type="match status" value="1"/>
</dbReference>
<protein>
    <submittedName>
        <fullName evidence="5">Putative MarR family transcriptional regulator</fullName>
    </submittedName>
</protein>
<dbReference type="InterPro" id="IPR023187">
    <property type="entry name" value="Tscrpt_reg_MarR-type_CS"/>
</dbReference>
<keyword evidence="6" id="KW-1185">Reference proteome</keyword>
<evidence type="ECO:0000259" key="4">
    <source>
        <dbReference type="PROSITE" id="PS50995"/>
    </source>
</evidence>
<proteinExistence type="predicted"/>
<keyword evidence="3" id="KW-0804">Transcription</keyword>
<dbReference type="GO" id="GO:0003677">
    <property type="term" value="F:DNA binding"/>
    <property type="evidence" value="ECO:0007669"/>
    <property type="project" value="UniProtKB-KW"/>
</dbReference>
<dbReference type="PANTHER" id="PTHR33164">
    <property type="entry name" value="TRANSCRIPTIONAL REGULATOR, MARR FAMILY"/>
    <property type="match status" value="1"/>
</dbReference>
<dbReference type="InterPro" id="IPR039422">
    <property type="entry name" value="MarR/SlyA-like"/>
</dbReference>
<evidence type="ECO:0000256" key="2">
    <source>
        <dbReference type="ARBA" id="ARBA00023125"/>
    </source>
</evidence>
<dbReference type="GO" id="GO:0006950">
    <property type="term" value="P:response to stress"/>
    <property type="evidence" value="ECO:0007669"/>
    <property type="project" value="TreeGrafter"/>
</dbReference>
<dbReference type="EMBL" id="AP012057">
    <property type="protein sequence ID" value="BAN00626.1"/>
    <property type="molecule type" value="Genomic_DNA"/>
</dbReference>
<evidence type="ECO:0000256" key="1">
    <source>
        <dbReference type="ARBA" id="ARBA00023015"/>
    </source>
</evidence>
<dbReference type="AlphaFoldDB" id="A0A6C7E997"/>
<dbReference type="Proteomes" id="UP000011863">
    <property type="component" value="Chromosome"/>
</dbReference>
<dbReference type="PROSITE" id="PS01117">
    <property type="entry name" value="HTH_MARR_1"/>
    <property type="match status" value="1"/>
</dbReference>
<keyword evidence="1" id="KW-0805">Transcription regulation</keyword>
<evidence type="ECO:0000313" key="5">
    <source>
        <dbReference type="EMBL" id="BAN00626.1"/>
    </source>
</evidence>
<reference evidence="5 6" key="1">
    <citation type="journal article" date="2013" name="Int. J. Syst. Evol. Microbiol.">
        <title>Ilumatobacter nonamiense sp. nov. and Ilumatobacter coccineum sp. nov., isolated from seashore sand.</title>
        <authorList>
            <person name="Matsumoto A."/>
            <person name="Kasai H."/>
            <person name="Matsuo Y."/>
            <person name="Shizuri Y."/>
            <person name="Ichikawa N."/>
            <person name="Fujita N."/>
            <person name="Omura S."/>
            <person name="Takahashi Y."/>
        </authorList>
    </citation>
    <scope>NUCLEOTIDE SEQUENCE [LARGE SCALE GENOMIC DNA]</scope>
    <source>
        <strain evidence="6">NBRC 103263 / KCTC 29153 / YM16-304</strain>
    </source>
</reference>
<dbReference type="PRINTS" id="PR00598">
    <property type="entry name" value="HTHMARR"/>
</dbReference>
<keyword evidence="2" id="KW-0238">DNA-binding</keyword>
<accession>A0A6C7E997</accession>
<evidence type="ECO:0000256" key="3">
    <source>
        <dbReference type="ARBA" id="ARBA00023163"/>
    </source>
</evidence>
<dbReference type="InterPro" id="IPR036388">
    <property type="entry name" value="WH-like_DNA-bd_sf"/>
</dbReference>
<sequence>MTGSDSGAPGADDFEARAAARVSDLGDDIDVTTFAAMFDLFRASARLISDLENTVHRPAGLSTAGFRVLFTVWVFESLEPRQIAHLSGVSRAAVSGVVATLERDGFVTRTRRTDDRRLISVEPTDAGRAVLASAYQQQNLRERELFSTLSADELAQFTATLRKLLAT</sequence>
<evidence type="ECO:0000313" key="6">
    <source>
        <dbReference type="Proteomes" id="UP000011863"/>
    </source>
</evidence>
<dbReference type="GO" id="GO:0003700">
    <property type="term" value="F:DNA-binding transcription factor activity"/>
    <property type="evidence" value="ECO:0007669"/>
    <property type="project" value="InterPro"/>
</dbReference>
<name>A0A6C7E997_ILUCY</name>